<dbReference type="SUPFAM" id="SSF58104">
    <property type="entry name" value="Methyl-accepting chemotaxis protein (MCP) signaling domain"/>
    <property type="match status" value="1"/>
</dbReference>
<evidence type="ECO:0000256" key="3">
    <source>
        <dbReference type="PROSITE-ProRule" id="PRU00284"/>
    </source>
</evidence>
<dbReference type="PROSITE" id="PS50111">
    <property type="entry name" value="CHEMOTAXIS_TRANSDUC_2"/>
    <property type="match status" value="1"/>
</dbReference>
<dbReference type="InterPro" id="IPR004089">
    <property type="entry name" value="MCPsignal_dom"/>
</dbReference>
<dbReference type="EMBL" id="FNPH01000010">
    <property type="protein sequence ID" value="SDZ32891.1"/>
    <property type="molecule type" value="Genomic_DNA"/>
</dbReference>
<comment type="similarity">
    <text evidence="2">Belongs to the methyl-accepting chemotaxis (MCP) protein family.</text>
</comment>
<organism evidence="5 6">
    <name type="scientific">Micromonospora pattaloongensis</name>
    <dbReference type="NCBI Taxonomy" id="405436"/>
    <lineage>
        <taxon>Bacteria</taxon>
        <taxon>Bacillati</taxon>
        <taxon>Actinomycetota</taxon>
        <taxon>Actinomycetes</taxon>
        <taxon>Micromonosporales</taxon>
        <taxon>Micromonosporaceae</taxon>
        <taxon>Micromonospora</taxon>
    </lineage>
</organism>
<name>A0A1H3S5V4_9ACTN</name>
<dbReference type="GO" id="GO:0006935">
    <property type="term" value="P:chemotaxis"/>
    <property type="evidence" value="ECO:0007669"/>
    <property type="project" value="InterPro"/>
</dbReference>
<sequence length="309" mass="32092">MIHNRRHQSVSGDGVDPGALRTIAEVCQRAAAGDMEARLPSLGTAPDAVAARRALNHLLDVTDAFVRESGAALNAATEGRFHRRFLPRGLRGSFRDGAMLINQANERMRETSEGLAQAAAARLALADELESAVLTVSEQVATAATEMGASANGLAEFAREAVAGAERGLDTVGSLRSASDQIRHAVDLINQVASQTRLLALNATIEAARAGEAGRGFSVVANEVKTLANETASSSEDIMGQVATVQQAAASAIEVLEAVTGSVREMSSLVSGIATAVDGRGDADAAGLSQLAEVLRGEVHRFVTTVRQS</sequence>
<evidence type="ECO:0000313" key="5">
    <source>
        <dbReference type="EMBL" id="SDZ32891.1"/>
    </source>
</evidence>
<dbReference type="PRINTS" id="PR00260">
    <property type="entry name" value="CHEMTRNSDUCR"/>
</dbReference>
<proteinExistence type="inferred from homology"/>
<dbReference type="SMART" id="SM00283">
    <property type="entry name" value="MA"/>
    <property type="match status" value="1"/>
</dbReference>
<reference evidence="6" key="1">
    <citation type="submission" date="2016-10" db="EMBL/GenBank/DDBJ databases">
        <authorList>
            <person name="Varghese N."/>
            <person name="Submissions S."/>
        </authorList>
    </citation>
    <scope>NUCLEOTIDE SEQUENCE [LARGE SCALE GENOMIC DNA]</scope>
    <source>
        <strain evidence="6">DSM 45245</strain>
    </source>
</reference>
<dbReference type="GO" id="GO:0007165">
    <property type="term" value="P:signal transduction"/>
    <property type="evidence" value="ECO:0007669"/>
    <property type="project" value="UniProtKB-KW"/>
</dbReference>
<dbReference type="GO" id="GO:0004888">
    <property type="term" value="F:transmembrane signaling receptor activity"/>
    <property type="evidence" value="ECO:0007669"/>
    <property type="project" value="InterPro"/>
</dbReference>
<evidence type="ECO:0000313" key="6">
    <source>
        <dbReference type="Proteomes" id="UP000242415"/>
    </source>
</evidence>
<evidence type="ECO:0000259" key="4">
    <source>
        <dbReference type="PROSITE" id="PS50111"/>
    </source>
</evidence>
<dbReference type="Proteomes" id="UP000242415">
    <property type="component" value="Unassembled WGS sequence"/>
</dbReference>
<dbReference type="AlphaFoldDB" id="A0A1H3S5V4"/>
<gene>
    <name evidence="5" type="ORF">SAMN05444365_11075</name>
</gene>
<keyword evidence="6" id="KW-1185">Reference proteome</keyword>
<protein>
    <submittedName>
        <fullName evidence="5">Methyl-accepting chemotaxis protein (MCP) signalling domain-containing protein</fullName>
    </submittedName>
</protein>
<accession>A0A1H3S5V4</accession>
<keyword evidence="1 3" id="KW-0807">Transducer</keyword>
<dbReference type="InterPro" id="IPR004090">
    <property type="entry name" value="Chemotax_Me-accpt_rcpt"/>
</dbReference>
<dbReference type="PANTHER" id="PTHR32089">
    <property type="entry name" value="METHYL-ACCEPTING CHEMOTAXIS PROTEIN MCPB"/>
    <property type="match status" value="1"/>
</dbReference>
<evidence type="ECO:0000256" key="1">
    <source>
        <dbReference type="ARBA" id="ARBA00023224"/>
    </source>
</evidence>
<dbReference type="GO" id="GO:0016020">
    <property type="term" value="C:membrane"/>
    <property type="evidence" value="ECO:0007669"/>
    <property type="project" value="InterPro"/>
</dbReference>
<dbReference type="STRING" id="405436.SAMN05444365_11075"/>
<dbReference type="Pfam" id="PF00015">
    <property type="entry name" value="MCPsignal"/>
    <property type="match status" value="1"/>
</dbReference>
<evidence type="ECO:0000256" key="2">
    <source>
        <dbReference type="ARBA" id="ARBA00029447"/>
    </source>
</evidence>
<dbReference type="PANTHER" id="PTHR32089:SF112">
    <property type="entry name" value="LYSOZYME-LIKE PROTEIN-RELATED"/>
    <property type="match status" value="1"/>
</dbReference>
<feature type="domain" description="Methyl-accepting transducer" evidence="4">
    <location>
        <begin position="97"/>
        <end position="278"/>
    </location>
</feature>
<dbReference type="Gene3D" id="1.10.287.950">
    <property type="entry name" value="Methyl-accepting chemotaxis protein"/>
    <property type="match status" value="1"/>
</dbReference>